<dbReference type="InterPro" id="IPR050641">
    <property type="entry name" value="RIFMO-like"/>
</dbReference>
<evidence type="ECO:0000313" key="6">
    <source>
        <dbReference type="EMBL" id="KAF3767519.1"/>
    </source>
</evidence>
<feature type="domain" description="FAD-binding" evidence="5">
    <location>
        <begin position="4"/>
        <end position="350"/>
    </location>
</feature>
<organism evidence="6 7">
    <name type="scientific">Cryphonectria parasitica (strain ATCC 38755 / EP155)</name>
    <dbReference type="NCBI Taxonomy" id="660469"/>
    <lineage>
        <taxon>Eukaryota</taxon>
        <taxon>Fungi</taxon>
        <taxon>Dikarya</taxon>
        <taxon>Ascomycota</taxon>
        <taxon>Pezizomycotina</taxon>
        <taxon>Sordariomycetes</taxon>
        <taxon>Sordariomycetidae</taxon>
        <taxon>Diaporthales</taxon>
        <taxon>Cryphonectriaceae</taxon>
        <taxon>Cryphonectria-Endothia species complex</taxon>
        <taxon>Cryphonectria</taxon>
    </lineage>
</organism>
<comment type="cofactor">
    <cofactor evidence="1">
        <name>FAD</name>
        <dbReference type="ChEBI" id="CHEBI:57692"/>
    </cofactor>
</comment>
<dbReference type="GeneID" id="63832923"/>
<sequence length="455" mass="50622">MSATDVLIVGAGPAGLTLALELSMQNIPFRLVEKELERSDKSRALGVHSRTLEVLTRYGDSIQQLLDCAGRIAGNNLWINKKRYSGFDASLLGLTKVQSDTRYPGVFTASQVYTEAWFDRRLGERGIVIERPVTVKSIVQDGEGATAVLAKQDGSEESVRARYIVGCDGAHSIVRHSMDVEFVGDAYPQEFILTDTGCEWPEGQGRAHIFLGDSMMIFLPMKGGKARLVASRPEHLASDADPTLKDFQDCIATMLPEDIPKPKLHDPYWLARFHLHHRCVSKYRDGRLFVAGDAAHIHSPIGGQGLNTGIQDSVNLGWKLAAVLRGDKPDAFLDSYHEERWPIGQHLLRETDQLFTFLTTPDPQMKDMRNMLLPHALPSLVGTRETGSKMFIYFSQLRVKYRHSSIVHTAAGFEGPVLGGYRAPDGKIRTAKDEGEESWLQDLFRGTGHHLLLFS</sequence>
<dbReference type="RefSeq" id="XP_040778480.1">
    <property type="nucleotide sequence ID" value="XM_040915794.1"/>
</dbReference>
<dbReference type="Pfam" id="PF01494">
    <property type="entry name" value="FAD_binding_3"/>
    <property type="match status" value="1"/>
</dbReference>
<reference evidence="6" key="1">
    <citation type="journal article" date="2020" name="Phytopathology">
        <title>Genome sequence of the chestnut blight fungus Cryphonectria parasitica EP155: A fundamental resource for an archetypical invasive plant pathogen.</title>
        <authorList>
            <person name="Crouch J.A."/>
            <person name="Dawe A."/>
            <person name="Aerts A."/>
            <person name="Barry K."/>
            <person name="Churchill A.C.L."/>
            <person name="Grimwood J."/>
            <person name="Hillman B."/>
            <person name="Milgroom M.G."/>
            <person name="Pangilinan J."/>
            <person name="Smith M."/>
            <person name="Salamov A."/>
            <person name="Schmutz J."/>
            <person name="Yadav J."/>
            <person name="Grigoriev I.V."/>
            <person name="Nuss D."/>
        </authorList>
    </citation>
    <scope>NUCLEOTIDE SEQUENCE</scope>
    <source>
        <strain evidence="6">EP155</strain>
    </source>
</reference>
<dbReference type="PANTHER" id="PTHR43004:SF19">
    <property type="entry name" value="BINDING MONOOXYGENASE, PUTATIVE (JCVI)-RELATED"/>
    <property type="match status" value="1"/>
</dbReference>
<evidence type="ECO:0000256" key="1">
    <source>
        <dbReference type="ARBA" id="ARBA00001974"/>
    </source>
</evidence>
<keyword evidence="7" id="KW-1185">Reference proteome</keyword>
<dbReference type="AlphaFoldDB" id="A0A9P4Y6U0"/>
<dbReference type="SUPFAM" id="SSF51905">
    <property type="entry name" value="FAD/NAD(P)-binding domain"/>
    <property type="match status" value="1"/>
</dbReference>
<dbReference type="PRINTS" id="PR00420">
    <property type="entry name" value="RNGMNOXGNASE"/>
</dbReference>
<feature type="non-terminal residue" evidence="6">
    <location>
        <position position="455"/>
    </location>
</feature>
<dbReference type="Gene3D" id="3.50.50.60">
    <property type="entry name" value="FAD/NAD(P)-binding domain"/>
    <property type="match status" value="1"/>
</dbReference>
<dbReference type="Proteomes" id="UP000803844">
    <property type="component" value="Unassembled WGS sequence"/>
</dbReference>
<proteinExistence type="predicted"/>
<evidence type="ECO:0000256" key="2">
    <source>
        <dbReference type="ARBA" id="ARBA00022630"/>
    </source>
</evidence>
<dbReference type="Gene3D" id="3.30.70.2450">
    <property type="match status" value="1"/>
</dbReference>
<protein>
    <recommendedName>
        <fullName evidence="5">FAD-binding domain-containing protein</fullName>
    </recommendedName>
</protein>
<evidence type="ECO:0000313" key="7">
    <source>
        <dbReference type="Proteomes" id="UP000803844"/>
    </source>
</evidence>
<gene>
    <name evidence="6" type="ORF">M406DRAFT_228570</name>
</gene>
<keyword evidence="3" id="KW-0274">FAD</keyword>
<evidence type="ECO:0000256" key="3">
    <source>
        <dbReference type="ARBA" id="ARBA00022827"/>
    </source>
</evidence>
<dbReference type="PANTHER" id="PTHR43004">
    <property type="entry name" value="TRK SYSTEM POTASSIUM UPTAKE PROTEIN"/>
    <property type="match status" value="1"/>
</dbReference>
<name>A0A9P4Y6U0_CRYP1</name>
<comment type="caution">
    <text evidence="6">The sequence shown here is derived from an EMBL/GenBank/DDBJ whole genome shotgun (WGS) entry which is preliminary data.</text>
</comment>
<accession>A0A9P4Y6U0</accession>
<dbReference type="InterPro" id="IPR036188">
    <property type="entry name" value="FAD/NAD-bd_sf"/>
</dbReference>
<dbReference type="OrthoDB" id="10016252at2759"/>
<keyword evidence="2" id="KW-0285">Flavoprotein</keyword>
<dbReference type="GO" id="GO:0016709">
    <property type="term" value="F:oxidoreductase activity, acting on paired donors, with incorporation or reduction of molecular oxygen, NAD(P)H as one donor, and incorporation of one atom of oxygen"/>
    <property type="evidence" value="ECO:0007669"/>
    <property type="project" value="UniProtKB-ARBA"/>
</dbReference>
<dbReference type="InterPro" id="IPR002938">
    <property type="entry name" value="FAD-bd"/>
</dbReference>
<keyword evidence="4" id="KW-0560">Oxidoreductase</keyword>
<dbReference type="GO" id="GO:0071949">
    <property type="term" value="F:FAD binding"/>
    <property type="evidence" value="ECO:0007669"/>
    <property type="project" value="InterPro"/>
</dbReference>
<evidence type="ECO:0000259" key="5">
    <source>
        <dbReference type="Pfam" id="PF01494"/>
    </source>
</evidence>
<evidence type="ECO:0000256" key="4">
    <source>
        <dbReference type="ARBA" id="ARBA00023002"/>
    </source>
</evidence>
<dbReference type="EMBL" id="MU032346">
    <property type="protein sequence ID" value="KAF3767519.1"/>
    <property type="molecule type" value="Genomic_DNA"/>
</dbReference>